<evidence type="ECO:0008006" key="3">
    <source>
        <dbReference type="Google" id="ProtNLM"/>
    </source>
</evidence>
<dbReference type="EMBL" id="CP013118">
    <property type="protein sequence ID" value="ALO15408.1"/>
    <property type="molecule type" value="Genomic_DNA"/>
</dbReference>
<dbReference type="PROSITE" id="PS51257">
    <property type="entry name" value="PROKAR_LIPOPROTEIN"/>
    <property type="match status" value="1"/>
</dbReference>
<dbReference type="OrthoDB" id="1116284at2"/>
<sequence length="306" mass="34709">MKKLIIILAAIAIVFFGCDSGKNKKENFGEILGDDPKLDSTQVSEELPTEAQQVLQNISSSPVEMAALLQSAGVEFSERYIAEVKDVDRYNTDFKRAVNLGILGADLGYLNMYKKTGPVMNNMQAIRKLSEELRVQQFFDFQTIKRLATNNENIDSLMYITLQSFNNMDTYLQQNGRSEISALIICGTWMEGMYIATQVLKESQNPNPEIVERIGDQKEVVENLTTMLSYYKNNPQFKTLHDSYARILSAYDGVTKTIEQGEPEQREIDGIMVVVQNEISHVEVPDETLETIILTIEEVRNNLIRL</sequence>
<evidence type="ECO:0000313" key="2">
    <source>
        <dbReference type="Proteomes" id="UP000064893"/>
    </source>
</evidence>
<organism evidence="1 2">
    <name type="scientific">Salinivirga cyanobacteriivorans</name>
    <dbReference type="NCBI Taxonomy" id="1307839"/>
    <lineage>
        <taxon>Bacteria</taxon>
        <taxon>Pseudomonadati</taxon>
        <taxon>Bacteroidota</taxon>
        <taxon>Bacteroidia</taxon>
        <taxon>Bacteroidales</taxon>
        <taxon>Salinivirgaceae</taxon>
        <taxon>Salinivirga</taxon>
    </lineage>
</organism>
<proteinExistence type="predicted"/>
<gene>
    <name evidence="1" type="ORF">L21SP5_01766</name>
</gene>
<protein>
    <recommendedName>
        <fullName evidence="3">Lipoprotein</fullName>
    </recommendedName>
</protein>
<keyword evidence="2" id="KW-1185">Reference proteome</keyword>
<dbReference type="KEGG" id="blq:L21SP5_01766"/>
<evidence type="ECO:0000313" key="1">
    <source>
        <dbReference type="EMBL" id="ALO15408.1"/>
    </source>
</evidence>
<reference evidence="1 2" key="1">
    <citation type="submission" date="2015-11" db="EMBL/GenBank/DDBJ databases">
        <title>Description and complete genome sequence of a novel strain predominating in hypersaline microbial mats and representing a new family of the Bacteriodetes phylum.</title>
        <authorList>
            <person name="Spring S."/>
            <person name="Bunk B."/>
            <person name="Sproer C."/>
            <person name="Klenk H.-P."/>
        </authorList>
    </citation>
    <scope>NUCLEOTIDE SEQUENCE [LARGE SCALE GENOMIC DNA]</scope>
    <source>
        <strain evidence="1 2">L21-Spi-D4</strain>
    </source>
</reference>
<accession>A0A0S2HZB9</accession>
<dbReference type="STRING" id="1307839.L21SP5_01766"/>
<name>A0A0S2HZB9_9BACT</name>
<dbReference type="RefSeq" id="WP_057952873.1">
    <property type="nucleotide sequence ID" value="NZ_CP013118.1"/>
</dbReference>
<dbReference type="AlphaFoldDB" id="A0A0S2HZB9"/>
<dbReference type="Proteomes" id="UP000064893">
    <property type="component" value="Chromosome"/>
</dbReference>